<name>A0A2T0LE50_9BACL</name>
<evidence type="ECO:0000256" key="1">
    <source>
        <dbReference type="SAM" id="Phobius"/>
    </source>
</evidence>
<keyword evidence="1" id="KW-0812">Transmembrane</keyword>
<proteinExistence type="predicted"/>
<evidence type="ECO:0000313" key="2">
    <source>
        <dbReference type="EMBL" id="PRX40376.1"/>
    </source>
</evidence>
<comment type="caution">
    <text evidence="2">The sequence shown here is derived from an EMBL/GenBank/DDBJ whole genome shotgun (WGS) entry which is preliminary data.</text>
</comment>
<dbReference type="AlphaFoldDB" id="A0A2T0LE50"/>
<reference evidence="2 3" key="1">
    <citation type="submission" date="2018-03" db="EMBL/GenBank/DDBJ databases">
        <title>Genomic Encyclopedia of Archaeal and Bacterial Type Strains, Phase II (KMG-II): from individual species to whole genera.</title>
        <authorList>
            <person name="Goeker M."/>
        </authorList>
    </citation>
    <scope>NUCLEOTIDE SEQUENCE [LARGE SCALE GENOMIC DNA]</scope>
    <source>
        <strain evidence="2 3">DSM 44946</strain>
    </source>
</reference>
<sequence length="68" mass="7709">MLDFDTEGADAFPPPPAKHMMRLKSMQRRVIMSGYGYNYGYGIGFRRLLIFLLVIATIFVFAGVGFGW</sequence>
<keyword evidence="1" id="KW-0472">Membrane</keyword>
<dbReference type="Proteomes" id="UP000237797">
    <property type="component" value="Unassembled WGS sequence"/>
</dbReference>
<feature type="transmembrane region" description="Helical" evidence="1">
    <location>
        <begin position="48"/>
        <end position="67"/>
    </location>
</feature>
<keyword evidence="3" id="KW-1185">Reference proteome</keyword>
<organism evidence="2 3">
    <name type="scientific">Planifilum fimeticola</name>
    <dbReference type="NCBI Taxonomy" id="201975"/>
    <lineage>
        <taxon>Bacteria</taxon>
        <taxon>Bacillati</taxon>
        <taxon>Bacillota</taxon>
        <taxon>Bacilli</taxon>
        <taxon>Bacillales</taxon>
        <taxon>Thermoactinomycetaceae</taxon>
        <taxon>Planifilum</taxon>
    </lineage>
</organism>
<evidence type="ECO:0000313" key="3">
    <source>
        <dbReference type="Proteomes" id="UP000237797"/>
    </source>
</evidence>
<dbReference type="EMBL" id="PVNE01000014">
    <property type="protein sequence ID" value="PRX40376.1"/>
    <property type="molecule type" value="Genomic_DNA"/>
</dbReference>
<protein>
    <submittedName>
        <fullName evidence="2">Uncharacterized protein</fullName>
    </submittedName>
</protein>
<gene>
    <name evidence="2" type="ORF">CLV97_11464</name>
</gene>
<keyword evidence="1" id="KW-1133">Transmembrane helix</keyword>
<accession>A0A2T0LE50</accession>